<dbReference type="PROSITE" id="PS50112">
    <property type="entry name" value="PAS"/>
    <property type="match status" value="1"/>
</dbReference>
<dbReference type="PRINTS" id="PR00344">
    <property type="entry name" value="BCTRLSENSOR"/>
</dbReference>
<dbReference type="InterPro" id="IPR005467">
    <property type="entry name" value="His_kinase_dom"/>
</dbReference>
<dbReference type="EC" id="2.7.13.3" evidence="3"/>
<dbReference type="SUPFAM" id="SSF47384">
    <property type="entry name" value="Homodimeric domain of signal transducing histidine kinase"/>
    <property type="match status" value="1"/>
</dbReference>
<dbReference type="SUPFAM" id="SSF55781">
    <property type="entry name" value="GAF domain-like"/>
    <property type="match status" value="1"/>
</dbReference>
<dbReference type="InterPro" id="IPR003018">
    <property type="entry name" value="GAF"/>
</dbReference>
<dbReference type="PROSITE" id="PS50109">
    <property type="entry name" value="HIS_KIN"/>
    <property type="match status" value="1"/>
</dbReference>
<dbReference type="AlphaFoldDB" id="A0A316EM44"/>
<dbReference type="InterPro" id="IPR013656">
    <property type="entry name" value="PAS_4"/>
</dbReference>
<dbReference type="Pfam" id="PF00512">
    <property type="entry name" value="HisKA"/>
    <property type="match status" value="1"/>
</dbReference>
<dbReference type="Pfam" id="PF08448">
    <property type="entry name" value="PAS_4"/>
    <property type="match status" value="1"/>
</dbReference>
<dbReference type="SMART" id="SM00387">
    <property type="entry name" value="HATPase_c"/>
    <property type="match status" value="1"/>
</dbReference>
<evidence type="ECO:0000259" key="7">
    <source>
        <dbReference type="PROSITE" id="PS50109"/>
    </source>
</evidence>
<dbReference type="InterPro" id="IPR003661">
    <property type="entry name" value="HisK_dim/P_dom"/>
</dbReference>
<dbReference type="InterPro" id="IPR000700">
    <property type="entry name" value="PAS-assoc_C"/>
</dbReference>
<dbReference type="PROSITE" id="PS50113">
    <property type="entry name" value="PAC"/>
    <property type="match status" value="1"/>
</dbReference>
<dbReference type="RefSeq" id="WP_109602082.1">
    <property type="nucleotide sequence ID" value="NZ_BONA01000088.1"/>
</dbReference>
<dbReference type="CDD" id="cd00130">
    <property type="entry name" value="PAS"/>
    <property type="match status" value="1"/>
</dbReference>
<comment type="catalytic activity">
    <reaction evidence="1">
        <text>ATP + protein L-histidine = ADP + protein N-phospho-L-histidine.</text>
        <dbReference type="EC" id="2.7.13.3"/>
    </reaction>
</comment>
<dbReference type="InterPro" id="IPR003594">
    <property type="entry name" value="HATPase_dom"/>
</dbReference>
<dbReference type="CDD" id="cd00075">
    <property type="entry name" value="HATPase"/>
    <property type="match status" value="1"/>
</dbReference>
<feature type="domain" description="PAC" evidence="9">
    <location>
        <begin position="236"/>
        <end position="287"/>
    </location>
</feature>
<reference evidence="10 11" key="1">
    <citation type="submission" date="2018-05" db="EMBL/GenBank/DDBJ databases">
        <title>Genomic Encyclopedia of Archaeal and Bacterial Type Strains, Phase II (KMG-II): from individual species to whole genera.</title>
        <authorList>
            <person name="Goeker M."/>
        </authorList>
    </citation>
    <scope>NUCLEOTIDE SEQUENCE [LARGE SCALE GENOMIC DNA]</scope>
    <source>
        <strain evidence="10 11">DSM 45184</strain>
    </source>
</reference>
<keyword evidence="6" id="KW-0902">Two-component regulatory system</keyword>
<evidence type="ECO:0000313" key="11">
    <source>
        <dbReference type="Proteomes" id="UP000245697"/>
    </source>
</evidence>
<sequence>MPALAIAPGVPSQAAERMAALTARGARTACAMIHLVEGRNLRLIAGFQLPSGFEPMQQFPVRSTLAGIVMRTGFPVVVDAVDADERVPVDAPIRAVGIQCYAGFPVRDPAGAVVGVCAVMDYQARHWSAEQLTAVDDAAQACTAFVAEQHAYEAEHHHRQYLDTLLDSLDTGVAACDADGNLVLVNRSLRDRLGIHTVEGTVEHWARHLPLTTPDGALVEPDQVPLLRALHGTDVHGIEYQLHTREGPCLFKVNAHAITDRHGQRLGAVALFHDITEVRRAEQLQQALSRSKDDYLNLVGHELRIPLMIIGNNLELAGDTSPDTPAGDLLPMIAAARRGSERLRHLVEALLDLSALDAGRAQLTVTEVDLVAVVTGTARDLDGRAAAKCVSLTQTTPARLLMLGDPQRLTQLVSALLDNAVTYTPGGGAVSIAVTSTETTVTIEVADTGPGIPEPERPHVFDRFFRGAIATELAIPGAGLGLAIAKLITERHHGTITIVPTEYQPGTRVHVALPRNPAEPSTHSAVTHAA</sequence>
<comment type="caution">
    <text evidence="10">The sequence shown here is derived from an EMBL/GenBank/DDBJ whole genome shotgun (WGS) entry which is preliminary data.</text>
</comment>
<name>A0A316EM44_9ACTN</name>
<dbReference type="Proteomes" id="UP000245697">
    <property type="component" value="Unassembled WGS sequence"/>
</dbReference>
<feature type="domain" description="Histidine kinase" evidence="7">
    <location>
        <begin position="298"/>
        <end position="517"/>
    </location>
</feature>
<dbReference type="Gene3D" id="3.30.450.20">
    <property type="entry name" value="PAS domain"/>
    <property type="match status" value="1"/>
</dbReference>
<evidence type="ECO:0000256" key="3">
    <source>
        <dbReference type="ARBA" id="ARBA00012438"/>
    </source>
</evidence>
<dbReference type="SUPFAM" id="SSF55874">
    <property type="entry name" value="ATPase domain of HSP90 chaperone/DNA topoisomerase II/histidine kinase"/>
    <property type="match status" value="1"/>
</dbReference>
<evidence type="ECO:0000259" key="8">
    <source>
        <dbReference type="PROSITE" id="PS50112"/>
    </source>
</evidence>
<proteinExistence type="predicted"/>
<comment type="subcellular location">
    <subcellularLocation>
        <location evidence="2">Cell membrane</location>
    </subcellularLocation>
</comment>
<dbReference type="InterPro" id="IPR036097">
    <property type="entry name" value="HisK_dim/P_sf"/>
</dbReference>
<dbReference type="PANTHER" id="PTHR43547:SF2">
    <property type="entry name" value="HYBRID SIGNAL TRANSDUCTION HISTIDINE KINASE C"/>
    <property type="match status" value="1"/>
</dbReference>
<dbReference type="OrthoDB" id="3273043at2"/>
<keyword evidence="11" id="KW-1185">Reference proteome</keyword>
<dbReference type="PANTHER" id="PTHR43547">
    <property type="entry name" value="TWO-COMPONENT HISTIDINE KINASE"/>
    <property type="match status" value="1"/>
</dbReference>
<keyword evidence="5 10" id="KW-0418">Kinase</keyword>
<dbReference type="SUPFAM" id="SSF55785">
    <property type="entry name" value="PYP-like sensor domain (PAS domain)"/>
    <property type="match status" value="1"/>
</dbReference>
<dbReference type="Gene3D" id="1.10.287.130">
    <property type="match status" value="1"/>
</dbReference>
<evidence type="ECO:0000256" key="5">
    <source>
        <dbReference type="ARBA" id="ARBA00022777"/>
    </source>
</evidence>
<evidence type="ECO:0000313" key="10">
    <source>
        <dbReference type="EMBL" id="PWK31682.1"/>
    </source>
</evidence>
<protein>
    <recommendedName>
        <fullName evidence="3">histidine kinase</fullName>
        <ecNumber evidence="3">2.7.13.3</ecNumber>
    </recommendedName>
</protein>
<dbReference type="Pfam" id="PF02518">
    <property type="entry name" value="HATPase_c"/>
    <property type="match status" value="1"/>
</dbReference>
<dbReference type="Gene3D" id="3.30.450.40">
    <property type="match status" value="1"/>
</dbReference>
<dbReference type="InterPro" id="IPR035965">
    <property type="entry name" value="PAS-like_dom_sf"/>
</dbReference>
<dbReference type="SMART" id="SM00388">
    <property type="entry name" value="HisKA"/>
    <property type="match status" value="1"/>
</dbReference>
<gene>
    <name evidence="10" type="ORF">BC793_13231</name>
</gene>
<organism evidence="10 11">
    <name type="scientific">Actinoplanes xinjiangensis</name>
    <dbReference type="NCBI Taxonomy" id="512350"/>
    <lineage>
        <taxon>Bacteria</taxon>
        <taxon>Bacillati</taxon>
        <taxon>Actinomycetota</taxon>
        <taxon>Actinomycetes</taxon>
        <taxon>Micromonosporales</taxon>
        <taxon>Micromonosporaceae</taxon>
        <taxon>Actinoplanes</taxon>
    </lineage>
</organism>
<dbReference type="GO" id="GO:0005886">
    <property type="term" value="C:plasma membrane"/>
    <property type="evidence" value="ECO:0007669"/>
    <property type="project" value="UniProtKB-SubCell"/>
</dbReference>
<feature type="domain" description="PAS" evidence="8">
    <location>
        <begin position="158"/>
        <end position="199"/>
    </location>
</feature>
<evidence type="ECO:0000259" key="9">
    <source>
        <dbReference type="PROSITE" id="PS50113"/>
    </source>
</evidence>
<dbReference type="Gene3D" id="3.30.565.10">
    <property type="entry name" value="Histidine kinase-like ATPase, C-terminal domain"/>
    <property type="match status" value="1"/>
</dbReference>
<dbReference type="GO" id="GO:0000155">
    <property type="term" value="F:phosphorelay sensor kinase activity"/>
    <property type="evidence" value="ECO:0007669"/>
    <property type="project" value="InterPro"/>
</dbReference>
<dbReference type="InterPro" id="IPR029016">
    <property type="entry name" value="GAF-like_dom_sf"/>
</dbReference>
<evidence type="ECO:0000256" key="6">
    <source>
        <dbReference type="ARBA" id="ARBA00023012"/>
    </source>
</evidence>
<dbReference type="EMBL" id="QGGR01000032">
    <property type="protein sequence ID" value="PWK31682.1"/>
    <property type="molecule type" value="Genomic_DNA"/>
</dbReference>
<evidence type="ECO:0000256" key="4">
    <source>
        <dbReference type="ARBA" id="ARBA00022553"/>
    </source>
</evidence>
<evidence type="ECO:0000256" key="2">
    <source>
        <dbReference type="ARBA" id="ARBA00004236"/>
    </source>
</evidence>
<dbReference type="CDD" id="cd00082">
    <property type="entry name" value="HisKA"/>
    <property type="match status" value="1"/>
</dbReference>
<dbReference type="Pfam" id="PF13185">
    <property type="entry name" value="GAF_2"/>
    <property type="match status" value="1"/>
</dbReference>
<dbReference type="InterPro" id="IPR000014">
    <property type="entry name" value="PAS"/>
</dbReference>
<dbReference type="SMART" id="SM00065">
    <property type="entry name" value="GAF"/>
    <property type="match status" value="1"/>
</dbReference>
<dbReference type="InterPro" id="IPR004358">
    <property type="entry name" value="Sig_transdc_His_kin-like_C"/>
</dbReference>
<accession>A0A316EM44</accession>
<keyword evidence="5 10" id="KW-0808">Transferase</keyword>
<keyword evidence="4" id="KW-0597">Phosphoprotein</keyword>
<dbReference type="InterPro" id="IPR036890">
    <property type="entry name" value="HATPase_C_sf"/>
</dbReference>
<evidence type="ECO:0000256" key="1">
    <source>
        <dbReference type="ARBA" id="ARBA00000085"/>
    </source>
</evidence>